<proteinExistence type="predicted"/>
<dbReference type="AlphaFoldDB" id="A0A3A4B589"/>
<keyword evidence="4" id="KW-1185">Reference proteome</keyword>
<evidence type="ECO:0000313" key="4">
    <source>
        <dbReference type="Proteomes" id="UP000265768"/>
    </source>
</evidence>
<protein>
    <submittedName>
        <fullName evidence="3">Aldo/keto reductase</fullName>
    </submittedName>
</protein>
<dbReference type="PANTHER" id="PTHR43625:SF40">
    <property type="entry name" value="ALDO-KETO REDUCTASE YAKC [NADP(+)]"/>
    <property type="match status" value="1"/>
</dbReference>
<dbReference type="EMBL" id="QZEY01000004">
    <property type="protein sequence ID" value="RJL32582.1"/>
    <property type="molecule type" value="Genomic_DNA"/>
</dbReference>
<dbReference type="Pfam" id="PF00248">
    <property type="entry name" value="Aldo_ket_red"/>
    <property type="match status" value="1"/>
</dbReference>
<dbReference type="SUPFAM" id="SSF51430">
    <property type="entry name" value="NAD(P)-linked oxidoreductase"/>
    <property type="match status" value="1"/>
</dbReference>
<dbReference type="GO" id="GO:0005737">
    <property type="term" value="C:cytoplasm"/>
    <property type="evidence" value="ECO:0007669"/>
    <property type="project" value="TreeGrafter"/>
</dbReference>
<dbReference type="OrthoDB" id="9768793at2"/>
<organism evidence="3 4">
    <name type="scientific">Bailinhaonella thermotolerans</name>
    <dbReference type="NCBI Taxonomy" id="1070861"/>
    <lineage>
        <taxon>Bacteria</taxon>
        <taxon>Bacillati</taxon>
        <taxon>Actinomycetota</taxon>
        <taxon>Actinomycetes</taxon>
        <taxon>Streptosporangiales</taxon>
        <taxon>Streptosporangiaceae</taxon>
        <taxon>Bailinhaonella</taxon>
    </lineage>
</organism>
<dbReference type="RefSeq" id="WP_119926831.1">
    <property type="nucleotide sequence ID" value="NZ_QZEY01000004.1"/>
</dbReference>
<accession>A0A3A4B589</accession>
<dbReference type="GO" id="GO:0016491">
    <property type="term" value="F:oxidoreductase activity"/>
    <property type="evidence" value="ECO:0007669"/>
    <property type="project" value="UniProtKB-KW"/>
</dbReference>
<dbReference type="PANTHER" id="PTHR43625">
    <property type="entry name" value="AFLATOXIN B1 ALDEHYDE REDUCTASE"/>
    <property type="match status" value="1"/>
</dbReference>
<dbReference type="InterPro" id="IPR020471">
    <property type="entry name" value="AKR"/>
</dbReference>
<comment type="caution">
    <text evidence="3">The sequence shown here is derived from an EMBL/GenBank/DDBJ whole genome shotgun (WGS) entry which is preliminary data.</text>
</comment>
<reference evidence="3 4" key="1">
    <citation type="submission" date="2018-09" db="EMBL/GenBank/DDBJ databases">
        <title>YIM 75507 draft genome.</title>
        <authorList>
            <person name="Tang S."/>
            <person name="Feng Y."/>
        </authorList>
    </citation>
    <scope>NUCLEOTIDE SEQUENCE [LARGE SCALE GENOMIC DNA]</scope>
    <source>
        <strain evidence="3 4">YIM 75507</strain>
    </source>
</reference>
<feature type="domain" description="NADP-dependent oxidoreductase" evidence="2">
    <location>
        <begin position="23"/>
        <end position="296"/>
    </location>
</feature>
<sequence length="299" mass="32239">MTNTTLNKKNDVFAVGGDLTVSRIGYGAMRLSGGPGADTLPPAQAPIWTAPDDEAGAIALLRRAADLGIQLFDTADAYALGENEELIAKALHPYDGLLIAAKVGVARPAPDEWVPLGRPEYLRQQAELALRRLRVERLDLLQLHRIDPTVPLADQLGALKRLRDEGKVRHIGLSEVTVDELREAQEIVPIASVQNVYNLADRHHDDVVDYAAEHGIAFLPYFPIAMGAHSATEGPIAEVARELGATASQTALAWLLHRSPTIIPIPGTRSVSHLEENAAALSLSLTSEQFARLDTLTAS</sequence>
<evidence type="ECO:0000256" key="1">
    <source>
        <dbReference type="ARBA" id="ARBA00023002"/>
    </source>
</evidence>
<dbReference type="PRINTS" id="PR00069">
    <property type="entry name" value="ALDKETRDTASE"/>
</dbReference>
<keyword evidence="1" id="KW-0560">Oxidoreductase</keyword>
<dbReference type="InterPro" id="IPR023210">
    <property type="entry name" value="NADP_OxRdtase_dom"/>
</dbReference>
<gene>
    <name evidence="3" type="ORF">D5H75_13765</name>
</gene>
<dbReference type="Proteomes" id="UP000265768">
    <property type="component" value="Unassembled WGS sequence"/>
</dbReference>
<dbReference type="InterPro" id="IPR050791">
    <property type="entry name" value="Aldo-Keto_reductase"/>
</dbReference>
<dbReference type="InterPro" id="IPR036812">
    <property type="entry name" value="NAD(P)_OxRdtase_dom_sf"/>
</dbReference>
<dbReference type="Gene3D" id="3.20.20.100">
    <property type="entry name" value="NADP-dependent oxidoreductase domain"/>
    <property type="match status" value="1"/>
</dbReference>
<dbReference type="CDD" id="cd19088">
    <property type="entry name" value="AKR_AKR13B1"/>
    <property type="match status" value="1"/>
</dbReference>
<name>A0A3A4B589_9ACTN</name>
<evidence type="ECO:0000313" key="3">
    <source>
        <dbReference type="EMBL" id="RJL32582.1"/>
    </source>
</evidence>
<evidence type="ECO:0000259" key="2">
    <source>
        <dbReference type="Pfam" id="PF00248"/>
    </source>
</evidence>